<dbReference type="Pfam" id="PF01551">
    <property type="entry name" value="Peptidase_M23"/>
    <property type="match status" value="1"/>
</dbReference>
<accession>A0A1A0VSS0</accession>
<sequence length="367" mass="38681">MSQHLFARPSAVTEGVVRVGRAAGARWADAPHRTEVTEILPLDGFDFDDFEFSDDAGDLGDLDFSNDSPFDNEAQVLLAPELDDLNEADDVRPVWLAAPVTEVLPRVIVEPRTERRLERSHTTDVVGVARRGGQHRKEPTSAARGRLLISAMAAGAAAAAAHTATSHADTPKTDDAVLTANASALTGGAGSSTVRGPQVIAAAPAATAALHNQELAKGVAFANDRAQREARLSQPLYVMPTKGIFTSNFGYRWGVLHAGIDLANSIGTPIYAVSDGVVIDSGPASGYGMLVKLRHADGTVTLYGHINTTLVSVGERVMAGDQIATMGNRGNSTGPHLHFEVLQGGSERIDPVPWLAKRGLMVGNYAG</sequence>
<comment type="caution">
    <text evidence="2">The sequence shown here is derived from an EMBL/GenBank/DDBJ whole genome shotgun (WGS) entry which is preliminary data.</text>
</comment>
<dbReference type="Gene3D" id="2.70.70.10">
    <property type="entry name" value="Glucose Permease (Domain IIA)"/>
    <property type="match status" value="1"/>
</dbReference>
<dbReference type="CDD" id="cd12797">
    <property type="entry name" value="M23_peptidase"/>
    <property type="match status" value="1"/>
</dbReference>
<gene>
    <name evidence="2" type="ORF">A5760_05990</name>
</gene>
<evidence type="ECO:0000313" key="2">
    <source>
        <dbReference type="EMBL" id="OBB86325.1"/>
    </source>
</evidence>
<dbReference type="InterPro" id="IPR011055">
    <property type="entry name" value="Dup_hybrid_motif"/>
</dbReference>
<dbReference type="SUPFAM" id="SSF51261">
    <property type="entry name" value="Duplicated hybrid motif"/>
    <property type="match status" value="1"/>
</dbReference>
<dbReference type="PANTHER" id="PTHR21666">
    <property type="entry name" value="PEPTIDASE-RELATED"/>
    <property type="match status" value="1"/>
</dbReference>
<dbReference type="InterPro" id="IPR016047">
    <property type="entry name" value="M23ase_b-sheet_dom"/>
</dbReference>
<dbReference type="GO" id="GO:0004222">
    <property type="term" value="F:metalloendopeptidase activity"/>
    <property type="evidence" value="ECO:0007669"/>
    <property type="project" value="TreeGrafter"/>
</dbReference>
<dbReference type="EMBL" id="LZSX01000032">
    <property type="protein sequence ID" value="OBB86325.1"/>
    <property type="molecule type" value="Genomic_DNA"/>
</dbReference>
<organism evidence="2 3">
    <name type="scientific">Mycobacterium colombiense</name>
    <dbReference type="NCBI Taxonomy" id="339268"/>
    <lineage>
        <taxon>Bacteria</taxon>
        <taxon>Bacillati</taxon>
        <taxon>Actinomycetota</taxon>
        <taxon>Actinomycetes</taxon>
        <taxon>Mycobacteriales</taxon>
        <taxon>Mycobacteriaceae</taxon>
        <taxon>Mycobacterium</taxon>
        <taxon>Mycobacterium avium complex (MAC)</taxon>
    </lineage>
</organism>
<dbReference type="Proteomes" id="UP000091914">
    <property type="component" value="Unassembled WGS sequence"/>
</dbReference>
<reference evidence="2 3" key="1">
    <citation type="submission" date="2016-06" db="EMBL/GenBank/DDBJ databases">
        <authorList>
            <person name="Kjaerup R.B."/>
            <person name="Dalgaard T.S."/>
            <person name="Juul-Madsen H.R."/>
        </authorList>
    </citation>
    <scope>NUCLEOTIDE SEQUENCE [LARGE SCALE GENOMIC DNA]</scope>
    <source>
        <strain evidence="2 3">852002-51834_SCH5396731</strain>
    </source>
</reference>
<name>A0A1A0VSS0_9MYCO</name>
<proteinExistence type="predicted"/>
<evidence type="ECO:0000313" key="3">
    <source>
        <dbReference type="Proteomes" id="UP000091914"/>
    </source>
</evidence>
<evidence type="ECO:0000259" key="1">
    <source>
        <dbReference type="Pfam" id="PF01551"/>
    </source>
</evidence>
<feature type="domain" description="M23ase beta-sheet core" evidence="1">
    <location>
        <begin position="257"/>
        <end position="351"/>
    </location>
</feature>
<dbReference type="InterPro" id="IPR050570">
    <property type="entry name" value="Cell_wall_metabolism_enzyme"/>
</dbReference>
<protein>
    <recommendedName>
        <fullName evidence="1">M23ase beta-sheet core domain-containing protein</fullName>
    </recommendedName>
</protein>
<dbReference type="PANTHER" id="PTHR21666:SF270">
    <property type="entry name" value="MUREIN HYDROLASE ACTIVATOR ENVC"/>
    <property type="match status" value="1"/>
</dbReference>
<dbReference type="AlphaFoldDB" id="A0A1A0VSS0"/>